<dbReference type="RefSeq" id="WP_238750735.1">
    <property type="nucleotide sequence ID" value="NZ_CAKLPZ010000002.1"/>
</dbReference>
<evidence type="ECO:0000313" key="3">
    <source>
        <dbReference type="Proteomes" id="UP000837803"/>
    </source>
</evidence>
<dbReference type="Proteomes" id="UP000837803">
    <property type="component" value="Unassembled WGS sequence"/>
</dbReference>
<gene>
    <name evidence="2" type="ORF">LEM8419_01830</name>
</gene>
<proteinExistence type="predicted"/>
<keyword evidence="3" id="KW-1185">Reference proteome</keyword>
<keyword evidence="1" id="KW-1133">Transmembrane helix</keyword>
<comment type="caution">
    <text evidence="2">The sequence shown here is derived from an EMBL/GenBank/DDBJ whole genome shotgun (WGS) entry which is preliminary data.</text>
</comment>
<feature type="transmembrane region" description="Helical" evidence="1">
    <location>
        <begin position="142"/>
        <end position="160"/>
    </location>
</feature>
<feature type="transmembrane region" description="Helical" evidence="1">
    <location>
        <begin position="85"/>
        <end position="107"/>
    </location>
</feature>
<accession>A0ABN8F1S9</accession>
<keyword evidence="1" id="KW-0812">Transmembrane</keyword>
<feature type="transmembrane region" description="Helical" evidence="1">
    <location>
        <begin position="113"/>
        <end position="130"/>
    </location>
</feature>
<sequence>MIYPSRPSYLSPHTLTNYGLAFLLTAAGLLLYHALAILPHLEVDYTASVAYFDSSFWGPVAPLMYYLVLFLMGVSLLLRTRYTTLVLSFYTLLLTEAFVLVFLGWTALPFPRIPALLLFGCTLAALYLLFVRGISGRQFDQFIAGGLVSVLFNLLLLWYLS</sequence>
<evidence type="ECO:0000313" key="2">
    <source>
        <dbReference type="EMBL" id="CAH1000696.1"/>
    </source>
</evidence>
<dbReference type="EMBL" id="CAKLPZ010000002">
    <property type="protein sequence ID" value="CAH1000696.1"/>
    <property type="molecule type" value="Genomic_DNA"/>
</dbReference>
<keyword evidence="1" id="KW-0472">Membrane</keyword>
<protein>
    <submittedName>
        <fullName evidence="2">Uncharacterized protein</fullName>
    </submittedName>
</protein>
<organism evidence="2 3">
    <name type="scientific">Neolewinella maritima</name>
    <dbReference type="NCBI Taxonomy" id="1383882"/>
    <lineage>
        <taxon>Bacteria</taxon>
        <taxon>Pseudomonadati</taxon>
        <taxon>Bacteroidota</taxon>
        <taxon>Saprospiria</taxon>
        <taxon>Saprospirales</taxon>
        <taxon>Lewinellaceae</taxon>
        <taxon>Neolewinella</taxon>
    </lineage>
</organism>
<name>A0ABN8F1S9_9BACT</name>
<feature type="transmembrane region" description="Helical" evidence="1">
    <location>
        <begin position="60"/>
        <end position="78"/>
    </location>
</feature>
<evidence type="ECO:0000256" key="1">
    <source>
        <dbReference type="SAM" id="Phobius"/>
    </source>
</evidence>
<reference evidence="2" key="1">
    <citation type="submission" date="2021-12" db="EMBL/GenBank/DDBJ databases">
        <authorList>
            <person name="Rodrigo-Torres L."/>
            <person name="Arahal R. D."/>
            <person name="Lucena T."/>
        </authorList>
    </citation>
    <scope>NUCLEOTIDE SEQUENCE</scope>
    <source>
        <strain evidence="2">CECT 8419</strain>
    </source>
</reference>